<accession>A0A0F9LZL3</accession>
<name>A0A0F9LZL3_9ZZZZ</name>
<protein>
    <submittedName>
        <fullName evidence="1">Uncharacterized protein</fullName>
    </submittedName>
</protein>
<gene>
    <name evidence="1" type="ORF">LCGC14_1217330</name>
</gene>
<reference evidence="1" key="1">
    <citation type="journal article" date="2015" name="Nature">
        <title>Complex archaea that bridge the gap between prokaryotes and eukaryotes.</title>
        <authorList>
            <person name="Spang A."/>
            <person name="Saw J.H."/>
            <person name="Jorgensen S.L."/>
            <person name="Zaremba-Niedzwiedzka K."/>
            <person name="Martijn J."/>
            <person name="Lind A.E."/>
            <person name="van Eijk R."/>
            <person name="Schleper C."/>
            <person name="Guy L."/>
            <person name="Ettema T.J."/>
        </authorList>
    </citation>
    <scope>NUCLEOTIDE SEQUENCE</scope>
</reference>
<comment type="caution">
    <text evidence="1">The sequence shown here is derived from an EMBL/GenBank/DDBJ whole genome shotgun (WGS) entry which is preliminary data.</text>
</comment>
<organism evidence="1">
    <name type="scientific">marine sediment metagenome</name>
    <dbReference type="NCBI Taxonomy" id="412755"/>
    <lineage>
        <taxon>unclassified sequences</taxon>
        <taxon>metagenomes</taxon>
        <taxon>ecological metagenomes</taxon>
    </lineage>
</organism>
<dbReference type="EMBL" id="LAZR01006378">
    <property type="protein sequence ID" value="KKM92546.1"/>
    <property type="molecule type" value="Genomic_DNA"/>
</dbReference>
<proteinExistence type="predicted"/>
<evidence type="ECO:0000313" key="1">
    <source>
        <dbReference type="EMBL" id="KKM92546.1"/>
    </source>
</evidence>
<sequence>MLELEELNLLKKIIYLYCYRLYMNTTIQIKQSTLEKLKRLKDIQNVSTYDDLLNKLIKIAHDIPDSMFGIDKEELSKFSESDRLEFRE</sequence>
<dbReference type="AlphaFoldDB" id="A0A0F9LZL3"/>